<keyword evidence="3 8" id="KW-0444">Lipid biosynthesis</keyword>
<keyword evidence="5 8" id="KW-0443">Lipid metabolism</keyword>
<dbReference type="PRINTS" id="PR01071">
    <property type="entry name" value="ACOABIOTINCC"/>
</dbReference>
<dbReference type="InterPro" id="IPR001249">
    <property type="entry name" value="AcCoA_biotinCC"/>
</dbReference>
<comment type="function">
    <text evidence="8">This protein is a component of the acetyl coenzyme A carboxylase complex; first, biotin carboxylase catalyzes the carboxylation of the carrier protein and then the transcarboxylase transfers the carboxyl group to form malonyl-CoA.</text>
</comment>
<name>A0ABV3V1H8_9MICC</name>
<evidence type="ECO:0000313" key="12">
    <source>
        <dbReference type="Proteomes" id="UP001558481"/>
    </source>
</evidence>
<feature type="compositionally biased region" description="Low complexity" evidence="9">
    <location>
        <begin position="63"/>
        <end position="78"/>
    </location>
</feature>
<dbReference type="PANTHER" id="PTHR45266">
    <property type="entry name" value="OXALOACETATE DECARBOXYLASE ALPHA CHAIN"/>
    <property type="match status" value="1"/>
</dbReference>
<keyword evidence="6 8" id="KW-0275">Fatty acid biosynthesis</keyword>
<dbReference type="GO" id="GO:0003989">
    <property type="term" value="F:acetyl-CoA carboxylase activity"/>
    <property type="evidence" value="ECO:0007669"/>
    <property type="project" value="UniProtKB-EC"/>
</dbReference>
<dbReference type="NCBIfam" id="TIGR00531">
    <property type="entry name" value="BCCP"/>
    <property type="match status" value="1"/>
</dbReference>
<dbReference type="RefSeq" id="WP_095798938.1">
    <property type="nucleotide sequence ID" value="NZ_JAYWLU010000007.1"/>
</dbReference>
<dbReference type="InterPro" id="IPR000089">
    <property type="entry name" value="Biotin_lipoyl"/>
</dbReference>
<sequence length="170" mass="17244">MNFDLEELAAIIEQLDQTEFTDFRFEHGDLRLHVSRGGSGAGIEPFAAPAAPPAPAPAPEPASAPATPAAAPDAASAPGTGLDPQNLPEGYAAVTAPMLGSFYSAPKPGSAPFVRVGDAVAADTTLCIIEVMKLMNSVPAGVSGEVAAVFLQDGELAEFGQPLFAVKVSA</sequence>
<dbReference type="Pfam" id="PF00364">
    <property type="entry name" value="Biotin_lipoyl"/>
    <property type="match status" value="1"/>
</dbReference>
<comment type="pathway">
    <text evidence="1 8">Lipid metabolism; fatty acid biosynthesis.</text>
</comment>
<dbReference type="Proteomes" id="UP001558481">
    <property type="component" value="Unassembled WGS sequence"/>
</dbReference>
<dbReference type="Gene3D" id="2.40.50.100">
    <property type="match status" value="1"/>
</dbReference>
<evidence type="ECO:0000256" key="5">
    <source>
        <dbReference type="ARBA" id="ARBA00023098"/>
    </source>
</evidence>
<evidence type="ECO:0000259" key="10">
    <source>
        <dbReference type="PROSITE" id="PS50968"/>
    </source>
</evidence>
<dbReference type="CDD" id="cd06850">
    <property type="entry name" value="biotinyl_domain"/>
    <property type="match status" value="1"/>
</dbReference>
<feature type="region of interest" description="Disordered" evidence="9">
    <location>
        <begin position="43"/>
        <end position="88"/>
    </location>
</feature>
<dbReference type="PROSITE" id="PS50968">
    <property type="entry name" value="BIOTINYL_LIPOYL"/>
    <property type="match status" value="1"/>
</dbReference>
<evidence type="ECO:0000256" key="9">
    <source>
        <dbReference type="SAM" id="MobiDB-lite"/>
    </source>
</evidence>
<feature type="domain" description="Lipoyl-binding" evidence="10">
    <location>
        <begin position="91"/>
        <end position="167"/>
    </location>
</feature>
<keyword evidence="11" id="KW-0436">Ligase</keyword>
<evidence type="ECO:0000256" key="4">
    <source>
        <dbReference type="ARBA" id="ARBA00022832"/>
    </source>
</evidence>
<keyword evidence="7 8" id="KW-0092">Biotin</keyword>
<dbReference type="EMBL" id="JAYWLU010000007">
    <property type="protein sequence ID" value="MEX3594574.1"/>
    <property type="molecule type" value="Genomic_DNA"/>
</dbReference>
<gene>
    <name evidence="11" type="primary">accB</name>
    <name evidence="11" type="ORF">VVR66_07605</name>
</gene>
<proteinExistence type="predicted"/>
<dbReference type="SUPFAM" id="SSF51230">
    <property type="entry name" value="Single hybrid motif"/>
    <property type="match status" value="1"/>
</dbReference>
<organism evidence="11 12">
    <name type="scientific">Kocuria carniphila</name>
    <dbReference type="NCBI Taxonomy" id="262208"/>
    <lineage>
        <taxon>Bacteria</taxon>
        <taxon>Bacillati</taxon>
        <taxon>Actinomycetota</taxon>
        <taxon>Actinomycetes</taxon>
        <taxon>Micrococcales</taxon>
        <taxon>Micrococcaceae</taxon>
        <taxon>Kocuria</taxon>
    </lineage>
</organism>
<accession>A0ABV3V1H8</accession>
<reference evidence="11 12" key="1">
    <citation type="journal article" date="2024" name="Fungal Genet. Biol.">
        <title>The porcine skin microbiome exhibits broad fungal antagonism.</title>
        <authorList>
            <person name="De La Cruz K.F."/>
            <person name="Townsend E.C."/>
            <person name="Alex Cheong J.Z."/>
            <person name="Salamzade R."/>
            <person name="Liu A."/>
            <person name="Sandstrom S."/>
            <person name="Davila E."/>
            <person name="Huang L."/>
            <person name="Xu K.H."/>
            <person name="Wu S.Y."/>
            <person name="Meudt J.J."/>
            <person name="Shanmuganayagam D."/>
            <person name="Gibson A.L.F."/>
            <person name="Kalan L.R."/>
        </authorList>
    </citation>
    <scope>NUCLEOTIDE SEQUENCE [LARGE SCALE GENOMIC DNA]</scope>
    <source>
        <strain evidence="11 12">LK2625</strain>
    </source>
</reference>
<dbReference type="PROSITE" id="PS00188">
    <property type="entry name" value="BIOTIN"/>
    <property type="match status" value="1"/>
</dbReference>
<comment type="caution">
    <text evidence="11">The sequence shown here is derived from an EMBL/GenBank/DDBJ whole genome shotgun (WGS) entry which is preliminary data.</text>
</comment>
<evidence type="ECO:0000256" key="6">
    <source>
        <dbReference type="ARBA" id="ARBA00023160"/>
    </source>
</evidence>
<dbReference type="InterPro" id="IPR011053">
    <property type="entry name" value="Single_hybrid_motif"/>
</dbReference>
<evidence type="ECO:0000256" key="8">
    <source>
        <dbReference type="RuleBase" id="RU364072"/>
    </source>
</evidence>
<evidence type="ECO:0000256" key="2">
    <source>
        <dbReference type="ARBA" id="ARBA00017562"/>
    </source>
</evidence>
<feature type="compositionally biased region" description="Pro residues" evidence="9">
    <location>
        <begin position="50"/>
        <end position="62"/>
    </location>
</feature>
<evidence type="ECO:0000256" key="1">
    <source>
        <dbReference type="ARBA" id="ARBA00005194"/>
    </source>
</evidence>
<dbReference type="InterPro" id="IPR001882">
    <property type="entry name" value="Biotin_BS"/>
</dbReference>
<keyword evidence="4 8" id="KW-0276">Fatty acid metabolism</keyword>
<dbReference type="PANTHER" id="PTHR45266:SF3">
    <property type="entry name" value="OXALOACETATE DECARBOXYLASE ALPHA CHAIN"/>
    <property type="match status" value="1"/>
</dbReference>
<evidence type="ECO:0000256" key="3">
    <source>
        <dbReference type="ARBA" id="ARBA00022516"/>
    </source>
</evidence>
<dbReference type="InterPro" id="IPR050709">
    <property type="entry name" value="Biotin_Carboxyl_Carrier/Decarb"/>
</dbReference>
<evidence type="ECO:0000256" key="7">
    <source>
        <dbReference type="ARBA" id="ARBA00023267"/>
    </source>
</evidence>
<evidence type="ECO:0000313" key="11">
    <source>
        <dbReference type="EMBL" id="MEX3594574.1"/>
    </source>
</evidence>
<protein>
    <recommendedName>
        <fullName evidence="2 8">Biotin carboxyl carrier protein of acetyl-CoA carboxylase</fullName>
    </recommendedName>
</protein>
<keyword evidence="12" id="KW-1185">Reference proteome</keyword>